<protein>
    <submittedName>
        <fullName evidence="1">Uncharacterized protein</fullName>
    </submittedName>
</protein>
<dbReference type="Proteomes" id="UP000178347">
    <property type="component" value="Unassembled WGS sequence"/>
</dbReference>
<dbReference type="STRING" id="1798692.A3G00_04140"/>
<accession>A0A1F6MW54</accession>
<organism evidence="1 2">
    <name type="scientific">Candidatus Magasanikbacteria bacterium RIFCSPLOWO2_12_FULL_43_12</name>
    <dbReference type="NCBI Taxonomy" id="1798692"/>
    <lineage>
        <taxon>Bacteria</taxon>
        <taxon>Candidatus Magasanikiibacteriota</taxon>
    </lineage>
</organism>
<reference evidence="1 2" key="1">
    <citation type="journal article" date="2016" name="Nat. Commun.">
        <title>Thousands of microbial genomes shed light on interconnected biogeochemical processes in an aquifer system.</title>
        <authorList>
            <person name="Anantharaman K."/>
            <person name="Brown C.T."/>
            <person name="Hug L.A."/>
            <person name="Sharon I."/>
            <person name="Castelle C.J."/>
            <person name="Probst A.J."/>
            <person name="Thomas B.C."/>
            <person name="Singh A."/>
            <person name="Wilkins M.J."/>
            <person name="Karaoz U."/>
            <person name="Brodie E.L."/>
            <person name="Williams K.H."/>
            <person name="Hubbard S.S."/>
            <person name="Banfield J.F."/>
        </authorList>
    </citation>
    <scope>NUCLEOTIDE SEQUENCE [LARGE SCALE GENOMIC DNA]</scope>
</reference>
<dbReference type="AlphaFoldDB" id="A0A1F6MW54"/>
<comment type="caution">
    <text evidence="1">The sequence shown here is derived from an EMBL/GenBank/DDBJ whole genome shotgun (WGS) entry which is preliminary data.</text>
</comment>
<evidence type="ECO:0000313" key="1">
    <source>
        <dbReference type="EMBL" id="OGH75653.1"/>
    </source>
</evidence>
<evidence type="ECO:0000313" key="2">
    <source>
        <dbReference type="Proteomes" id="UP000178347"/>
    </source>
</evidence>
<name>A0A1F6MW54_9BACT</name>
<proteinExistence type="predicted"/>
<gene>
    <name evidence="1" type="ORF">A3G00_04140</name>
</gene>
<dbReference type="EMBL" id="MFQN01000004">
    <property type="protein sequence ID" value="OGH75653.1"/>
    <property type="molecule type" value="Genomic_DNA"/>
</dbReference>
<sequence length="222" mass="25413">MDDHTKEKIKELREKGMTYGEIKKILGLSVPKSSLSFYCKGVGVPADYQSKIKRLNIENLNKARVLAKRQQQEARNRYLKSLYSTNQHLRNKIDVPDTAKLLLASLYLAEGGKTQRGSLVFGNSDPKIIKLFLFLLRKAYTIDDRKFRCTVQCRADQDTERLKNFWSNITRIPTGQFYKAQVDKRTVGKKTLKQGYSGVCRIDYFSAGIFNELGVIGTIMTE</sequence>